<dbReference type="InterPro" id="IPR017896">
    <property type="entry name" value="4Fe4S_Fe-S-bd"/>
</dbReference>
<dbReference type="InterPro" id="IPR028261">
    <property type="entry name" value="DPD_II"/>
</dbReference>
<accession>A0ABT1STX8</accession>
<dbReference type="SUPFAM" id="SSF51971">
    <property type="entry name" value="Nucleotide-binding domain"/>
    <property type="match status" value="1"/>
</dbReference>
<dbReference type="InterPro" id="IPR009051">
    <property type="entry name" value="Helical_ferredxn"/>
</dbReference>
<evidence type="ECO:0000256" key="2">
    <source>
        <dbReference type="ARBA" id="ARBA00023004"/>
    </source>
</evidence>
<evidence type="ECO:0000256" key="3">
    <source>
        <dbReference type="ARBA" id="ARBA00023014"/>
    </source>
</evidence>
<comment type="caution">
    <text evidence="5">The sequence shown here is derived from an EMBL/GenBank/DDBJ whole genome shotgun (WGS) entry which is preliminary data.</text>
</comment>
<dbReference type="PANTHER" id="PTHR43100:SF1">
    <property type="entry name" value="GLUTAMATE SYNTHASE [NADPH] SMALL CHAIN"/>
    <property type="match status" value="1"/>
</dbReference>
<dbReference type="Pfam" id="PF13450">
    <property type="entry name" value="NAD_binding_8"/>
    <property type="match status" value="1"/>
</dbReference>
<dbReference type="InterPro" id="IPR017701">
    <property type="entry name" value="Se_rdtase_YgfK"/>
</dbReference>
<gene>
    <name evidence="5" type="primary">ygfK</name>
    <name evidence="5" type="ORF">NE675_09925</name>
</gene>
<dbReference type="PRINTS" id="PR00419">
    <property type="entry name" value="ADXRDTASE"/>
</dbReference>
<evidence type="ECO:0000313" key="5">
    <source>
        <dbReference type="EMBL" id="MCQ5343334.1"/>
    </source>
</evidence>
<name>A0ABT1STX8_9FIRM</name>
<protein>
    <submittedName>
        <fullName evidence="5">Selenate reductase subunit YgfK</fullName>
    </submittedName>
</protein>
<dbReference type="SUPFAM" id="SSF51395">
    <property type="entry name" value="FMN-linked oxidoreductases"/>
    <property type="match status" value="1"/>
</dbReference>
<dbReference type="Pfam" id="PF14691">
    <property type="entry name" value="Fer4_20"/>
    <property type="match status" value="1"/>
</dbReference>
<organism evidence="5 6">
    <name type="scientific">Megasphaera massiliensis</name>
    <dbReference type="NCBI Taxonomy" id="1232428"/>
    <lineage>
        <taxon>Bacteria</taxon>
        <taxon>Bacillati</taxon>
        <taxon>Bacillota</taxon>
        <taxon>Negativicutes</taxon>
        <taxon>Veillonellales</taxon>
        <taxon>Veillonellaceae</taxon>
        <taxon>Megasphaera</taxon>
    </lineage>
</organism>
<dbReference type="Gene3D" id="1.10.1060.10">
    <property type="entry name" value="Alpha-helical ferredoxin"/>
    <property type="match status" value="1"/>
</dbReference>
<keyword evidence="6" id="KW-1185">Reference proteome</keyword>
<keyword evidence="3" id="KW-0411">Iron-sulfur</keyword>
<sequence length="836" mass="91595">MSDRMTSIPFGDLMNWILREAPSGTIFGVHHQYKAGNQTPYDIFDRPLELPFGPAAGPHTQLAQNIAAAYAAGARFFELKTVQQLDGEDLPVPKPCIKADDEGYNVEWSTELTVLKAFEEYVKAWFLVHVMAVEYGLGRSDGMQFNMSVGYDLAGIQTPKIDTFIENLKDASQTDIFKDCKSWLLAHLDRFQKLRREDVEAIPADICNSITVSTMHGCPPDEIERIASYLLKEKKVHTFVKCNPTLLGYEFVRNCMDTLGYGHMVFDDSHFKADLQYDDAIALLKRLQDVGTAEGRIFGVKLTNTFPVAITRHELPGTEMYMSGKPLFFLSMNVAKKLSEAFDGKLQISYSGGADAHNIADIVSAGIWPVTVATTLLKPGGYERLVQMANLLTGQAGQAFTGVNVGKLNALLESASGDRHYARLDPKAQHRKNKRELPLMDCFTAPCIDTCPIHQDITAYMDLVADKKYVEALQIILEKNPLPFITGTVCYHTCMNSCTRNFYEAAVEIRQNKLMAAEKGWDGVMASLTVPEPMGKTAAVIGGGPAGLAAAYFLARGGVTVTVFDKNPAPGGLVRTFLCDKKGEISTDAIDKDVALIQKLGVRIVSDKVISSFDELDSFDYVLAGCGVKGKIGASNAGDIDGLTLIGDGRQGKTTSVVECIADGKRAAEEILGQCTSVDTTLMPDVNDVYDQRGFLTAPPAEGCDGRCLHCDSICEVCTEVCPNRANVAIEVPGHLQRQILHLDALCNECGNCRTFCPWGGAPYLDKLTLFANEADFMNSDNQGFVVIDKESGRCKVRLDGQVWTTTLESGDDTISEELCGFMTAVMKDYDYLFVK</sequence>
<dbReference type="Gene3D" id="3.50.50.60">
    <property type="entry name" value="FAD/NAD(P)-binding domain"/>
    <property type="match status" value="1"/>
</dbReference>
<dbReference type="SUPFAM" id="SSF54862">
    <property type="entry name" value="4Fe-4S ferredoxins"/>
    <property type="match status" value="1"/>
</dbReference>
<keyword evidence="1" id="KW-0479">Metal-binding</keyword>
<dbReference type="EMBL" id="JANGEW010000020">
    <property type="protein sequence ID" value="MCQ5343334.1"/>
    <property type="molecule type" value="Genomic_DNA"/>
</dbReference>
<dbReference type="InterPro" id="IPR036188">
    <property type="entry name" value="FAD/NAD-bd_sf"/>
</dbReference>
<dbReference type="PROSITE" id="PS51379">
    <property type="entry name" value="4FE4S_FER_2"/>
    <property type="match status" value="1"/>
</dbReference>
<dbReference type="RefSeq" id="WP_062411949.1">
    <property type="nucleotide sequence ID" value="NZ_JAJCIO010000022.1"/>
</dbReference>
<keyword evidence="2" id="KW-0408">Iron</keyword>
<dbReference type="PROSITE" id="PS00198">
    <property type="entry name" value="4FE4S_FER_1"/>
    <property type="match status" value="1"/>
</dbReference>
<dbReference type="InterPro" id="IPR017900">
    <property type="entry name" value="4Fe4S_Fe_S_CS"/>
</dbReference>
<dbReference type="NCBIfam" id="TIGR03315">
    <property type="entry name" value="Se_ygfK"/>
    <property type="match status" value="1"/>
</dbReference>
<proteinExistence type="predicted"/>
<evidence type="ECO:0000259" key="4">
    <source>
        <dbReference type="PROSITE" id="PS51379"/>
    </source>
</evidence>
<evidence type="ECO:0000256" key="1">
    <source>
        <dbReference type="ARBA" id="ARBA00022723"/>
    </source>
</evidence>
<feature type="domain" description="4Fe-4S ferredoxin-type" evidence="4">
    <location>
        <begin position="737"/>
        <end position="768"/>
    </location>
</feature>
<reference evidence="5 6" key="1">
    <citation type="submission" date="2022-06" db="EMBL/GenBank/DDBJ databases">
        <title>Isolation of gut microbiota from human fecal samples.</title>
        <authorList>
            <person name="Pamer E.G."/>
            <person name="Barat B."/>
            <person name="Waligurski E."/>
            <person name="Medina S."/>
            <person name="Paddock L."/>
            <person name="Mostad J."/>
        </authorList>
    </citation>
    <scope>NUCLEOTIDE SEQUENCE [LARGE SCALE GENOMIC DNA]</scope>
    <source>
        <strain evidence="5 6">DFI.1.1</strain>
    </source>
</reference>
<dbReference type="InterPro" id="IPR051394">
    <property type="entry name" value="Glutamate_Synthase"/>
</dbReference>
<evidence type="ECO:0000313" key="6">
    <source>
        <dbReference type="Proteomes" id="UP001206692"/>
    </source>
</evidence>
<dbReference type="PANTHER" id="PTHR43100">
    <property type="entry name" value="GLUTAMATE SYNTHASE [NADPH] SMALL CHAIN"/>
    <property type="match status" value="1"/>
</dbReference>
<dbReference type="Proteomes" id="UP001206692">
    <property type="component" value="Unassembled WGS sequence"/>
</dbReference>